<dbReference type="Proteomes" id="UP000680588">
    <property type="component" value="Chromosome"/>
</dbReference>
<dbReference type="Gene3D" id="1.20.1250.20">
    <property type="entry name" value="MFS general substrate transporter like domains"/>
    <property type="match status" value="1"/>
</dbReference>
<keyword evidence="4" id="KW-1003">Cell membrane</keyword>
<evidence type="ECO:0000313" key="12">
    <source>
        <dbReference type="Proteomes" id="UP000680588"/>
    </source>
</evidence>
<evidence type="ECO:0000256" key="8">
    <source>
        <dbReference type="SAM" id="MobiDB-lite"/>
    </source>
</evidence>
<feature type="transmembrane region" description="Helical" evidence="9">
    <location>
        <begin position="365"/>
        <end position="385"/>
    </location>
</feature>
<sequence length="434" mass="43668">MVRKGTETGAGSSRDQPWAGHAKGSRGYRGVLIGLAAAGMATFAQLYSVQGILPGMARDLDITASSAALTVSAATLGLAAAVIPWSAAADRFGRLPVMRLAIIAAVVLGLVVPFSPDLPVLLVLRFAEGAAMGGIPAVALAYLNEEVSRVHAAVAAGSYVSGTTIGGLAGRLVAAPVADAADWRVGVGVVSLLAAGAGVVFMLTAPKQQGFAPLRRSDPGPGLGGRLLANLRNPRQLSLYLQGFLLMGGFVAVYNYLGFRLGAAPFSLPQSVASFLFLAYLAGTWSSRSAGVLAGRLSSRGGRKTVLLGSIAVMAAGLALTLTAWLPAVIAGLVVFTGGFFAAHSIASGWAPFLATAGRAQSSSLYNLFYYAGSSLLGWIGGIFFQTWGWAGLSGFVGALMALAAGTAAVVLTPESGTGSTADSAGAAGPPGGP</sequence>
<dbReference type="InterPro" id="IPR020846">
    <property type="entry name" value="MFS_dom"/>
</dbReference>
<reference evidence="11" key="1">
    <citation type="submission" date="2021-06" db="EMBL/GenBank/DDBJ databases">
        <title>Novel species in genus Arthrobacter.</title>
        <authorList>
            <person name="Zhang G."/>
        </authorList>
    </citation>
    <scope>NUCLEOTIDE SEQUENCE</scope>
    <source>
        <strain evidence="11">Zg-ZUI122</strain>
    </source>
</reference>
<comment type="similarity">
    <text evidence="2">Belongs to the major facilitator superfamily.</text>
</comment>
<dbReference type="InterPro" id="IPR036259">
    <property type="entry name" value="MFS_trans_sf"/>
</dbReference>
<dbReference type="KEGG" id="asun:KG104_17680"/>
<feature type="transmembrane region" description="Helical" evidence="9">
    <location>
        <begin position="62"/>
        <end position="85"/>
    </location>
</feature>
<evidence type="ECO:0000256" key="5">
    <source>
        <dbReference type="ARBA" id="ARBA00022692"/>
    </source>
</evidence>
<evidence type="ECO:0000256" key="7">
    <source>
        <dbReference type="ARBA" id="ARBA00023136"/>
    </source>
</evidence>
<gene>
    <name evidence="11" type="ORF">KG104_17680</name>
</gene>
<dbReference type="Pfam" id="PF07690">
    <property type="entry name" value="MFS_1"/>
    <property type="match status" value="1"/>
</dbReference>
<name>A0A975XMW5_9MICC</name>
<dbReference type="InterPro" id="IPR011701">
    <property type="entry name" value="MFS"/>
</dbReference>
<keyword evidence="12" id="KW-1185">Reference proteome</keyword>
<feature type="transmembrane region" description="Helical" evidence="9">
    <location>
        <begin position="237"/>
        <end position="257"/>
    </location>
</feature>
<feature type="transmembrane region" description="Helical" evidence="9">
    <location>
        <begin position="332"/>
        <end position="353"/>
    </location>
</feature>
<evidence type="ECO:0000259" key="10">
    <source>
        <dbReference type="PROSITE" id="PS50850"/>
    </source>
</evidence>
<feature type="transmembrane region" description="Helical" evidence="9">
    <location>
        <begin position="306"/>
        <end position="326"/>
    </location>
</feature>
<feature type="transmembrane region" description="Helical" evidence="9">
    <location>
        <begin position="150"/>
        <end position="173"/>
    </location>
</feature>
<dbReference type="EMBL" id="CP076456">
    <property type="protein sequence ID" value="QWQ38137.1"/>
    <property type="molecule type" value="Genomic_DNA"/>
</dbReference>
<evidence type="ECO:0000256" key="9">
    <source>
        <dbReference type="SAM" id="Phobius"/>
    </source>
</evidence>
<dbReference type="GO" id="GO:0005886">
    <property type="term" value="C:plasma membrane"/>
    <property type="evidence" value="ECO:0007669"/>
    <property type="project" value="UniProtKB-SubCell"/>
</dbReference>
<dbReference type="CDD" id="cd17324">
    <property type="entry name" value="MFS_NepI_like"/>
    <property type="match status" value="1"/>
</dbReference>
<keyword evidence="5 9" id="KW-0812">Transmembrane</keyword>
<evidence type="ECO:0000256" key="6">
    <source>
        <dbReference type="ARBA" id="ARBA00022989"/>
    </source>
</evidence>
<proteinExistence type="inferred from homology"/>
<feature type="transmembrane region" description="Helical" evidence="9">
    <location>
        <begin position="185"/>
        <end position="205"/>
    </location>
</feature>
<keyword evidence="7 9" id="KW-0472">Membrane</keyword>
<dbReference type="AlphaFoldDB" id="A0A975XMW5"/>
<keyword evidence="6 9" id="KW-1133">Transmembrane helix</keyword>
<dbReference type="GO" id="GO:0022857">
    <property type="term" value="F:transmembrane transporter activity"/>
    <property type="evidence" value="ECO:0007669"/>
    <property type="project" value="InterPro"/>
</dbReference>
<feature type="transmembrane region" description="Helical" evidence="9">
    <location>
        <begin position="391"/>
        <end position="412"/>
    </location>
</feature>
<accession>A0A975XMW5</accession>
<evidence type="ECO:0000256" key="3">
    <source>
        <dbReference type="ARBA" id="ARBA00022448"/>
    </source>
</evidence>
<evidence type="ECO:0000256" key="1">
    <source>
        <dbReference type="ARBA" id="ARBA00004651"/>
    </source>
</evidence>
<feature type="transmembrane region" description="Helical" evidence="9">
    <location>
        <begin position="97"/>
        <end position="116"/>
    </location>
</feature>
<feature type="region of interest" description="Disordered" evidence="8">
    <location>
        <begin position="1"/>
        <end position="24"/>
    </location>
</feature>
<feature type="transmembrane region" description="Helical" evidence="9">
    <location>
        <begin position="31"/>
        <end position="50"/>
    </location>
</feature>
<dbReference type="RefSeq" id="WP_207348316.1">
    <property type="nucleotide sequence ID" value="NZ_CP076456.1"/>
</dbReference>
<dbReference type="PROSITE" id="PS50850">
    <property type="entry name" value="MFS"/>
    <property type="match status" value="1"/>
</dbReference>
<feature type="transmembrane region" description="Helical" evidence="9">
    <location>
        <begin position="122"/>
        <end position="143"/>
    </location>
</feature>
<evidence type="ECO:0000256" key="2">
    <source>
        <dbReference type="ARBA" id="ARBA00008335"/>
    </source>
</evidence>
<evidence type="ECO:0000313" key="11">
    <source>
        <dbReference type="EMBL" id="QWQ38137.1"/>
    </source>
</evidence>
<evidence type="ECO:0000256" key="4">
    <source>
        <dbReference type="ARBA" id="ARBA00022475"/>
    </source>
</evidence>
<dbReference type="PANTHER" id="PTHR43271:SF1">
    <property type="entry name" value="INNER MEMBRANE TRANSPORT PROTEIN YNFM"/>
    <property type="match status" value="1"/>
</dbReference>
<feature type="transmembrane region" description="Helical" evidence="9">
    <location>
        <begin position="263"/>
        <end position="285"/>
    </location>
</feature>
<dbReference type="SUPFAM" id="SSF103473">
    <property type="entry name" value="MFS general substrate transporter"/>
    <property type="match status" value="1"/>
</dbReference>
<dbReference type="PANTHER" id="PTHR43271">
    <property type="entry name" value="BLL2771 PROTEIN"/>
    <property type="match status" value="1"/>
</dbReference>
<protein>
    <submittedName>
        <fullName evidence="11">MFS transporter</fullName>
    </submittedName>
</protein>
<comment type="subcellular location">
    <subcellularLocation>
        <location evidence="1">Cell membrane</location>
        <topology evidence="1">Multi-pass membrane protein</topology>
    </subcellularLocation>
</comment>
<feature type="domain" description="Major facilitator superfamily (MFS) profile" evidence="10">
    <location>
        <begin position="31"/>
        <end position="417"/>
    </location>
</feature>
<organism evidence="11 12">
    <name type="scientific">Arthrobacter sunyaminii</name>
    <dbReference type="NCBI Taxonomy" id="2816859"/>
    <lineage>
        <taxon>Bacteria</taxon>
        <taxon>Bacillati</taxon>
        <taxon>Actinomycetota</taxon>
        <taxon>Actinomycetes</taxon>
        <taxon>Micrococcales</taxon>
        <taxon>Micrococcaceae</taxon>
        <taxon>Arthrobacter</taxon>
    </lineage>
</organism>
<keyword evidence="3" id="KW-0813">Transport</keyword>